<dbReference type="EMBL" id="CAJFCW020000005">
    <property type="protein sequence ID" value="CAG9118902.1"/>
    <property type="molecule type" value="Genomic_DNA"/>
</dbReference>
<dbReference type="PANTHER" id="PTHR13114:SF7">
    <property type="entry name" value="MEDIATOR OF RNA POLYMERASE II TRANSCRIPTION SUBUNIT 17"/>
    <property type="match status" value="1"/>
</dbReference>
<dbReference type="GO" id="GO:0070847">
    <property type="term" value="C:core mediator complex"/>
    <property type="evidence" value="ECO:0007669"/>
    <property type="project" value="TreeGrafter"/>
</dbReference>
<evidence type="ECO:0008006" key="8">
    <source>
        <dbReference type="Google" id="ProtNLM"/>
    </source>
</evidence>
<comment type="similarity">
    <text evidence="2">Belongs to the Mediator complex subunit 17 family.</text>
</comment>
<dbReference type="InterPro" id="IPR019313">
    <property type="entry name" value="Mediator_Med17"/>
</dbReference>
<keyword evidence="5" id="KW-0539">Nucleus</keyword>
<comment type="caution">
    <text evidence="6">The sequence shown here is derived from an EMBL/GenBank/DDBJ whole genome shotgun (WGS) entry which is preliminary data.</text>
</comment>
<evidence type="ECO:0000313" key="6">
    <source>
        <dbReference type="EMBL" id="CAD5223824.1"/>
    </source>
</evidence>
<evidence type="ECO:0000313" key="7">
    <source>
        <dbReference type="Proteomes" id="UP000614601"/>
    </source>
</evidence>
<keyword evidence="4" id="KW-0804">Transcription</keyword>
<protein>
    <recommendedName>
        <fullName evidence="8">Mediator of RNA polymerase II transcription subunit 17</fullName>
    </recommendedName>
</protein>
<accession>A0A811L9M3</accession>
<keyword evidence="7" id="KW-1185">Reference proteome</keyword>
<gene>
    <name evidence="6" type="ORF">BOKJ2_LOCUS10594</name>
</gene>
<dbReference type="AlphaFoldDB" id="A0A811L9M3"/>
<dbReference type="Proteomes" id="UP000783686">
    <property type="component" value="Unassembled WGS sequence"/>
</dbReference>
<reference evidence="6" key="1">
    <citation type="submission" date="2020-09" db="EMBL/GenBank/DDBJ databases">
        <authorList>
            <person name="Kikuchi T."/>
        </authorList>
    </citation>
    <scope>NUCLEOTIDE SEQUENCE</scope>
    <source>
        <strain evidence="6">SH1</strain>
    </source>
</reference>
<evidence type="ECO:0000256" key="1">
    <source>
        <dbReference type="ARBA" id="ARBA00004123"/>
    </source>
</evidence>
<sequence length="635" mass="72922">MASNQPESNPSTSKYAIECPPECPIDFFDYDGTEHSIPKAKFSDVISRNAEKIQWRNIVGQMTLLDLYDDQDSPAVKEAKKVIQTAQAVKEQVKEKVEPTAGPWASVAKCLYQSMQEVDVLLDVLRISKTKYLKPEQLAAFIPEDIPAETAQKVKAFNLVSRRKAFDEAKKLLEMFKANSKDTHFNTEKSQFFDELKRMRENWRIRKVNELIFGDLGYRIYGPKFQQAEMFDILWSPKLANQSGKGCMQIQVPKNLQRRTKLAVSIVKDDQENHDLIFSKDSFNAYDSNSMDVPWEDALEWAQESLICKDIFTQLIKEAVTESHICIVTDKTLIVCLSDGMLLKFGMHYFPFQAGDLPELGDPYLNVNLRELFVSDLVKPRYRPQRFVGAPLSQLQDALDLRGSQGVASDEIKTRTFPPIPLLARMIRRAEHYMLVDRVVEVLNMHMLTRDDPALTWRWLRTTPTYSVILGHLQNRPDSHGKMLFNIRIGSHDVVVTTKENMVIQCYRQSNLLAQAIHTLASNCQLYSTSNFARQFGWQVLHANSNAYNSEGVPSPTLYCCNQSSTKRLFIEFSADYRSPKVFIMTEPVLEDDQRALDEMDTEEFLKLFKIVNLNRVPGSNFMKKIEGILTMFRI</sequence>
<dbReference type="PANTHER" id="PTHR13114">
    <property type="entry name" value="MEDIATOR OF RNA POLYMERASE II TRANSCRIPTION SUBUNIT 17"/>
    <property type="match status" value="1"/>
</dbReference>
<comment type="subcellular location">
    <subcellularLocation>
        <location evidence="1">Nucleus</location>
    </subcellularLocation>
</comment>
<dbReference type="GO" id="GO:0016592">
    <property type="term" value="C:mediator complex"/>
    <property type="evidence" value="ECO:0007669"/>
    <property type="project" value="InterPro"/>
</dbReference>
<dbReference type="OrthoDB" id="10058398at2759"/>
<evidence type="ECO:0000256" key="2">
    <source>
        <dbReference type="ARBA" id="ARBA00005635"/>
    </source>
</evidence>
<evidence type="ECO:0000256" key="5">
    <source>
        <dbReference type="ARBA" id="ARBA00023242"/>
    </source>
</evidence>
<evidence type="ECO:0000256" key="3">
    <source>
        <dbReference type="ARBA" id="ARBA00023015"/>
    </source>
</evidence>
<name>A0A811L9M3_9BILA</name>
<proteinExistence type="inferred from homology"/>
<dbReference type="EMBL" id="CAJFDH010000005">
    <property type="protein sequence ID" value="CAD5223824.1"/>
    <property type="molecule type" value="Genomic_DNA"/>
</dbReference>
<keyword evidence="3" id="KW-0805">Transcription regulation</keyword>
<dbReference type="GO" id="GO:0006357">
    <property type="term" value="P:regulation of transcription by RNA polymerase II"/>
    <property type="evidence" value="ECO:0007669"/>
    <property type="project" value="InterPro"/>
</dbReference>
<evidence type="ECO:0000256" key="4">
    <source>
        <dbReference type="ARBA" id="ARBA00023163"/>
    </source>
</evidence>
<organism evidence="6 7">
    <name type="scientific">Bursaphelenchus okinawaensis</name>
    <dbReference type="NCBI Taxonomy" id="465554"/>
    <lineage>
        <taxon>Eukaryota</taxon>
        <taxon>Metazoa</taxon>
        <taxon>Ecdysozoa</taxon>
        <taxon>Nematoda</taxon>
        <taxon>Chromadorea</taxon>
        <taxon>Rhabditida</taxon>
        <taxon>Tylenchina</taxon>
        <taxon>Tylenchomorpha</taxon>
        <taxon>Aphelenchoidea</taxon>
        <taxon>Aphelenchoididae</taxon>
        <taxon>Bursaphelenchus</taxon>
    </lineage>
</organism>
<dbReference type="GO" id="GO:0003712">
    <property type="term" value="F:transcription coregulator activity"/>
    <property type="evidence" value="ECO:0007669"/>
    <property type="project" value="InterPro"/>
</dbReference>
<dbReference type="Proteomes" id="UP000614601">
    <property type="component" value="Unassembled WGS sequence"/>
</dbReference>